<dbReference type="InterPro" id="IPR029060">
    <property type="entry name" value="PIN-like_dom_sf"/>
</dbReference>
<keyword evidence="1" id="KW-0540">Nuclease</keyword>
<dbReference type="Gene3D" id="1.10.150.20">
    <property type="entry name" value="5' to 3' exonuclease, C-terminal subdomain"/>
    <property type="match status" value="1"/>
</dbReference>
<evidence type="ECO:0000313" key="1">
    <source>
        <dbReference type="EMBL" id="CCE60798.1"/>
    </source>
</evidence>
<dbReference type="SUPFAM" id="SSF47807">
    <property type="entry name" value="5' to 3' exonuclease, C-terminal subdomain"/>
    <property type="match status" value="1"/>
</dbReference>
<keyword evidence="1" id="KW-0378">Hydrolase</keyword>
<dbReference type="SMART" id="SM00279">
    <property type="entry name" value="HhH2"/>
    <property type="match status" value="1"/>
</dbReference>
<dbReference type="RefSeq" id="YP_006382503.1">
    <property type="nucleotide sequence ID" value="NC_017971.2"/>
</dbReference>
<organism evidence="1 2">
    <name type="scientific">Pseudomonas phage tf</name>
    <dbReference type="NCBI Taxonomy" id="1114179"/>
    <lineage>
        <taxon>Viruses</taxon>
        <taxon>Duplodnaviria</taxon>
        <taxon>Heunggongvirae</taxon>
        <taxon>Uroviricota</taxon>
        <taxon>Caudoviricetes</taxon>
        <taxon>Krylovvirus</taxon>
        <taxon>Krylovvirus tf</taxon>
    </lineage>
</organism>
<dbReference type="KEGG" id="vg:12979155"/>
<dbReference type="GO" id="GO:0003677">
    <property type="term" value="F:DNA binding"/>
    <property type="evidence" value="ECO:0007669"/>
    <property type="project" value="InterPro"/>
</dbReference>
<dbReference type="OrthoDB" id="6588at10239"/>
<dbReference type="GO" id="GO:0004527">
    <property type="term" value="F:exonuclease activity"/>
    <property type="evidence" value="ECO:0007669"/>
    <property type="project" value="UniProtKB-KW"/>
</dbReference>
<proteinExistence type="predicted"/>
<name>I2FLR4_9CAUD</name>
<protein>
    <submittedName>
        <fullName evidence="1">5'-3' exonuclease</fullName>
    </submittedName>
</protein>
<evidence type="ECO:0000313" key="2">
    <source>
        <dbReference type="Proteomes" id="UP000002867"/>
    </source>
</evidence>
<dbReference type="GeneID" id="12979155"/>
<dbReference type="InterPro" id="IPR036279">
    <property type="entry name" value="5-3_exonuclease_C_sf"/>
</dbReference>
<keyword evidence="1" id="KW-0269">Exonuclease</keyword>
<reference evidence="1 2" key="1">
    <citation type="journal article" date="2012" name="PLoS ONE">
        <title>Genomic Analysis of Pseudomonas putida Phage tf with Localized Single-Strand DNA Interruptions.</title>
        <authorList>
            <person name="Glukhov A.S."/>
            <person name="Krutilina A.I."/>
            <person name="Shlyapnikov M.G."/>
            <person name="Severinov K."/>
            <person name="Lavysh D."/>
            <person name="Kochetkov V.V."/>
            <person name="McGrath J.W."/>
            <person name="de Leeuwe C."/>
            <person name="Shaburova O.V."/>
            <person name="Krylov V.N."/>
            <person name="Akulenko N.V."/>
            <person name="Kulakov L.A."/>
        </authorList>
    </citation>
    <scope>NUCLEOTIDE SEQUENCE [LARGE SCALE GENOMIC DNA]</scope>
</reference>
<keyword evidence="2" id="KW-1185">Reference proteome</keyword>
<dbReference type="Proteomes" id="UP000002867">
    <property type="component" value="Segment"/>
</dbReference>
<accession>I2FLR4</accession>
<sequence>MIAGIDGDVLRYELGAVAMEKEAIFDIEVMRPWPDADVYELVDQRITQIIEAVGANSYEVYLTGPGNYREGLATIRPYKGNRTGLEKPYHWETVSRRLKEHWGAITVAGIEADDWLALRGTEMGPDYAICSRDKDLRQVPEVVHYSWPCGEKQPAVGPFTVEGIGAVWADFKLYGVKQQKAWKLHGNGPAFFYGQLLVGDSVDNILGCPKVGPKKAMDLLGQLRTEEELFRACVYEYHKVYGDEWGLYLTENARLLHLLRRRDDVDLKIEGNLYTVTPTKLWEIPYDTSNYFYRDSFGDLQRGLQDS</sequence>
<dbReference type="SUPFAM" id="SSF88723">
    <property type="entry name" value="PIN domain-like"/>
    <property type="match status" value="1"/>
</dbReference>
<dbReference type="Gene3D" id="3.40.50.1010">
    <property type="entry name" value="5'-nuclease"/>
    <property type="match status" value="1"/>
</dbReference>
<gene>
    <name evidence="1" type="ORF">tf_44</name>
</gene>
<dbReference type="EMBL" id="HE611333">
    <property type="protein sequence ID" value="CCE60798.1"/>
    <property type="molecule type" value="Genomic_DNA"/>
</dbReference>
<dbReference type="InterPro" id="IPR008918">
    <property type="entry name" value="HhH2"/>
</dbReference>